<evidence type="ECO:0000256" key="2">
    <source>
        <dbReference type="ARBA" id="ARBA00022737"/>
    </source>
</evidence>
<sequence>MAPWARCCIIGCQASSHKTDGTKIKSAPRFFVIPKVRKNAGDQTKELTTRRRLAWISAIRRPDVTFDRVSTGLRVCSNHFHKGAPAYERMESDPDWVPSLNLGHGEVKPASANRHSRRQRRSALPAPELCEDRDETSKRATASYGSSYKRSQQSDEKLTGSEQKKRRKASKSTDFTSVSMAGMAGQERTLNLYLQTELQMHCQDLDENITMQLNCDSDTDDSMDASGNTDDSIDTSSYPISEYSWNLVKPEPKLPSENVNQNCNTSSAHPVQLFSKADLMALQSKQTENSCSTTTIKPCSRVSVCDSADKLLADNRTQQSQDSSTLTRPFIQFTSEVTHSIDQEFSVAEQNKFSNASSIQPMHDEAGQEFACEEMCSVSELVAFATSAQPFFGLPESSKSNTGISSLLPPTHLNHATERLSVANSSQEKTKPSSVVQGKDTQLGKRKKKIGFVAPQATMLEVNKQIKLSGKRRRPVVLLIPPELISSIQNGKNVQKNKAHHQGLTKKSEAPIFGCKNKKNEFLPYGFCDRNIAPVIFSCEVCGKRFERVQLLEEHRIIHRPIINCYKCGVNFLDVRSAIRHKSTHFTLPRKYMCHICKENFRTYFCLMSHYKVHSEGESHLCQICGKVFKSRLHLSNHIFVQHEGGSLAKSYMCEECGKVLKSRNKFRIHLLNHKGIKLYTCRYCGKQLSTPSGFQGHLLAHQGPPQFKCDLCDKAYYIKTNLKNHRKDKHGVALR</sequence>
<dbReference type="PROSITE" id="PS50950">
    <property type="entry name" value="ZF_THAP"/>
    <property type="match status" value="1"/>
</dbReference>
<organism evidence="11 12">
    <name type="scientific">Plakobranchus ocellatus</name>
    <dbReference type="NCBI Taxonomy" id="259542"/>
    <lineage>
        <taxon>Eukaryota</taxon>
        <taxon>Metazoa</taxon>
        <taxon>Spiralia</taxon>
        <taxon>Lophotrochozoa</taxon>
        <taxon>Mollusca</taxon>
        <taxon>Gastropoda</taxon>
        <taxon>Heterobranchia</taxon>
        <taxon>Euthyneura</taxon>
        <taxon>Panpulmonata</taxon>
        <taxon>Sacoglossa</taxon>
        <taxon>Placobranchoidea</taxon>
        <taxon>Plakobranchidae</taxon>
        <taxon>Plakobranchus</taxon>
    </lineage>
</organism>
<keyword evidence="12" id="KW-1185">Reference proteome</keyword>
<protein>
    <submittedName>
        <fullName evidence="11">Zinc finger protein</fullName>
    </submittedName>
</protein>
<feature type="compositionally biased region" description="Polar residues" evidence="8">
    <location>
        <begin position="139"/>
        <end position="151"/>
    </location>
</feature>
<evidence type="ECO:0000256" key="6">
    <source>
        <dbReference type="PROSITE-ProRule" id="PRU00042"/>
    </source>
</evidence>
<keyword evidence="2" id="KW-0677">Repeat</keyword>
<dbReference type="PANTHER" id="PTHR24379">
    <property type="entry name" value="KRAB AND ZINC FINGER DOMAIN-CONTAINING"/>
    <property type="match status" value="1"/>
</dbReference>
<feature type="region of interest" description="Disordered" evidence="8">
    <location>
        <begin position="100"/>
        <end position="180"/>
    </location>
</feature>
<gene>
    <name evidence="11" type="ORF">PoB_003792300</name>
</gene>
<accession>A0AAV4AX60</accession>
<dbReference type="Proteomes" id="UP000735302">
    <property type="component" value="Unassembled WGS sequence"/>
</dbReference>
<keyword evidence="4" id="KW-0862">Zinc</keyword>
<dbReference type="Pfam" id="PF05485">
    <property type="entry name" value="THAP"/>
    <property type="match status" value="1"/>
</dbReference>
<feature type="domain" description="C2H2-type" evidence="9">
    <location>
        <begin position="652"/>
        <end position="679"/>
    </location>
</feature>
<dbReference type="SUPFAM" id="SSF57716">
    <property type="entry name" value="Glucocorticoid receptor-like (DNA-binding domain)"/>
    <property type="match status" value="1"/>
</dbReference>
<dbReference type="SMART" id="SM00980">
    <property type="entry name" value="THAP"/>
    <property type="match status" value="1"/>
</dbReference>
<proteinExistence type="predicted"/>
<evidence type="ECO:0000256" key="3">
    <source>
        <dbReference type="ARBA" id="ARBA00022771"/>
    </source>
</evidence>
<dbReference type="PROSITE" id="PS50157">
    <property type="entry name" value="ZINC_FINGER_C2H2_2"/>
    <property type="match status" value="6"/>
</dbReference>
<feature type="compositionally biased region" description="Polar residues" evidence="8">
    <location>
        <begin position="422"/>
        <end position="440"/>
    </location>
</feature>
<keyword evidence="5 7" id="KW-0238">DNA-binding</keyword>
<feature type="compositionally biased region" description="Polar residues" evidence="8">
    <location>
        <begin position="225"/>
        <end position="235"/>
    </location>
</feature>
<evidence type="ECO:0000313" key="12">
    <source>
        <dbReference type="Proteomes" id="UP000735302"/>
    </source>
</evidence>
<feature type="domain" description="THAP-type" evidence="10">
    <location>
        <begin position="1"/>
        <end position="101"/>
    </location>
</feature>
<evidence type="ECO:0000256" key="7">
    <source>
        <dbReference type="PROSITE-ProRule" id="PRU00309"/>
    </source>
</evidence>
<dbReference type="PANTHER" id="PTHR24379:SF121">
    <property type="entry name" value="C2H2-TYPE DOMAIN-CONTAINING PROTEIN"/>
    <property type="match status" value="1"/>
</dbReference>
<feature type="domain" description="C2H2-type" evidence="9">
    <location>
        <begin position="620"/>
        <end position="648"/>
    </location>
</feature>
<evidence type="ECO:0000256" key="4">
    <source>
        <dbReference type="ARBA" id="ARBA00022833"/>
    </source>
</evidence>
<reference evidence="11 12" key="1">
    <citation type="journal article" date="2021" name="Elife">
        <title>Chloroplast acquisition without the gene transfer in kleptoplastic sea slugs, Plakobranchus ocellatus.</title>
        <authorList>
            <person name="Maeda T."/>
            <person name="Takahashi S."/>
            <person name="Yoshida T."/>
            <person name="Shimamura S."/>
            <person name="Takaki Y."/>
            <person name="Nagai Y."/>
            <person name="Toyoda A."/>
            <person name="Suzuki Y."/>
            <person name="Arimoto A."/>
            <person name="Ishii H."/>
            <person name="Satoh N."/>
            <person name="Nishiyama T."/>
            <person name="Hasebe M."/>
            <person name="Maruyama T."/>
            <person name="Minagawa J."/>
            <person name="Obokata J."/>
            <person name="Shigenobu S."/>
        </authorList>
    </citation>
    <scope>NUCLEOTIDE SEQUENCE [LARGE SCALE GENOMIC DNA]</scope>
</reference>
<evidence type="ECO:0000259" key="9">
    <source>
        <dbReference type="PROSITE" id="PS50157"/>
    </source>
</evidence>
<dbReference type="InterPro" id="IPR013087">
    <property type="entry name" value="Znf_C2H2_type"/>
</dbReference>
<keyword evidence="3 6" id="KW-0863">Zinc-finger</keyword>
<feature type="domain" description="C2H2-type" evidence="9">
    <location>
        <begin position="680"/>
        <end position="707"/>
    </location>
</feature>
<dbReference type="Gene3D" id="3.30.160.60">
    <property type="entry name" value="Classic Zinc Finger"/>
    <property type="match status" value="3"/>
</dbReference>
<feature type="domain" description="C2H2-type" evidence="9">
    <location>
        <begin position="592"/>
        <end position="619"/>
    </location>
</feature>
<dbReference type="GO" id="GO:0003677">
    <property type="term" value="F:DNA binding"/>
    <property type="evidence" value="ECO:0007669"/>
    <property type="project" value="UniProtKB-UniRule"/>
</dbReference>
<dbReference type="GO" id="GO:0008270">
    <property type="term" value="F:zinc ion binding"/>
    <property type="evidence" value="ECO:0007669"/>
    <property type="project" value="UniProtKB-KW"/>
</dbReference>
<dbReference type="EMBL" id="BLXT01004298">
    <property type="protein sequence ID" value="GFO11418.1"/>
    <property type="molecule type" value="Genomic_DNA"/>
</dbReference>
<dbReference type="InterPro" id="IPR036236">
    <property type="entry name" value="Znf_C2H2_sf"/>
</dbReference>
<evidence type="ECO:0000256" key="5">
    <source>
        <dbReference type="ARBA" id="ARBA00023125"/>
    </source>
</evidence>
<dbReference type="SMART" id="SM00355">
    <property type="entry name" value="ZnF_C2H2"/>
    <property type="match status" value="7"/>
</dbReference>
<dbReference type="InterPro" id="IPR006612">
    <property type="entry name" value="THAP_Znf"/>
</dbReference>
<feature type="domain" description="C2H2-type" evidence="9">
    <location>
        <begin position="708"/>
        <end position="731"/>
    </location>
</feature>
<evidence type="ECO:0000259" key="10">
    <source>
        <dbReference type="PROSITE" id="PS50950"/>
    </source>
</evidence>
<name>A0AAV4AX60_9GAST</name>
<dbReference type="Pfam" id="PF13912">
    <property type="entry name" value="zf-C2H2_6"/>
    <property type="match status" value="1"/>
</dbReference>
<dbReference type="Pfam" id="PF00096">
    <property type="entry name" value="zf-C2H2"/>
    <property type="match status" value="2"/>
</dbReference>
<dbReference type="SUPFAM" id="SSF57667">
    <property type="entry name" value="beta-beta-alpha zinc fingers"/>
    <property type="match status" value="3"/>
</dbReference>
<dbReference type="AlphaFoldDB" id="A0AAV4AX60"/>
<feature type="region of interest" description="Disordered" evidence="8">
    <location>
        <begin position="216"/>
        <end position="235"/>
    </location>
</feature>
<dbReference type="PROSITE" id="PS00028">
    <property type="entry name" value="ZINC_FINGER_C2H2_1"/>
    <property type="match status" value="7"/>
</dbReference>
<feature type="compositionally biased region" description="Basic and acidic residues" evidence="8">
    <location>
        <begin position="152"/>
        <end position="163"/>
    </location>
</feature>
<evidence type="ECO:0000256" key="1">
    <source>
        <dbReference type="ARBA" id="ARBA00022723"/>
    </source>
</evidence>
<evidence type="ECO:0000256" key="8">
    <source>
        <dbReference type="SAM" id="MobiDB-lite"/>
    </source>
</evidence>
<feature type="region of interest" description="Disordered" evidence="8">
    <location>
        <begin position="421"/>
        <end position="442"/>
    </location>
</feature>
<feature type="domain" description="C2H2-type" evidence="9">
    <location>
        <begin position="537"/>
        <end position="559"/>
    </location>
</feature>
<comment type="caution">
    <text evidence="11">The sequence shown here is derived from an EMBL/GenBank/DDBJ whole genome shotgun (WGS) entry which is preliminary data.</text>
</comment>
<evidence type="ECO:0000313" key="11">
    <source>
        <dbReference type="EMBL" id="GFO11418.1"/>
    </source>
</evidence>
<keyword evidence="1" id="KW-0479">Metal-binding</keyword>